<dbReference type="EMBL" id="SNRY01003562">
    <property type="protein sequence ID" value="KAA6320521.1"/>
    <property type="molecule type" value="Genomic_DNA"/>
</dbReference>
<name>A0A5J4QHX4_9ZZZZ</name>
<reference evidence="1" key="1">
    <citation type="submission" date="2019-03" db="EMBL/GenBank/DDBJ databases">
        <title>Single cell metagenomics reveals metabolic interactions within the superorganism composed of flagellate Streblomastix strix and complex community of Bacteroidetes bacteria on its surface.</title>
        <authorList>
            <person name="Treitli S.C."/>
            <person name="Kolisko M."/>
            <person name="Husnik F."/>
            <person name="Keeling P."/>
            <person name="Hampl V."/>
        </authorList>
    </citation>
    <scope>NUCLEOTIDE SEQUENCE</scope>
    <source>
        <strain evidence="1">STM</strain>
    </source>
</reference>
<comment type="caution">
    <text evidence="1">The sequence shown here is derived from an EMBL/GenBank/DDBJ whole genome shotgun (WGS) entry which is preliminary data.</text>
</comment>
<accession>A0A5J4QHX4</accession>
<proteinExistence type="predicted"/>
<organism evidence="1">
    <name type="scientific">termite gut metagenome</name>
    <dbReference type="NCBI Taxonomy" id="433724"/>
    <lineage>
        <taxon>unclassified sequences</taxon>
        <taxon>metagenomes</taxon>
        <taxon>organismal metagenomes</taxon>
    </lineage>
</organism>
<gene>
    <name evidence="1" type="ORF">EZS27_029715</name>
</gene>
<protein>
    <submittedName>
        <fullName evidence="1">Uncharacterized protein</fullName>
    </submittedName>
</protein>
<evidence type="ECO:0000313" key="1">
    <source>
        <dbReference type="EMBL" id="KAA6320521.1"/>
    </source>
</evidence>
<dbReference type="AlphaFoldDB" id="A0A5J4QHX4"/>
<sequence length="143" mass="16991">MEEYLNDAATPKDWKYYFVKYDTMRIGSYGKYYWKNVSKEQNPYEIIMMNTETNLNGKNWDVFLYTLYHCSDLAGKLSLGDYAYSGDKLKLVGTDIEMECLNDKFILSQNDEIKKYPIPQSENWIDIEDRIEFAKQLIRELTV</sequence>